<accession>A0ABV2JTC3</accession>
<evidence type="ECO:0000313" key="6">
    <source>
        <dbReference type="EMBL" id="MET3652079.1"/>
    </source>
</evidence>
<proteinExistence type="predicted"/>
<evidence type="ECO:0000256" key="4">
    <source>
        <dbReference type="PROSITE-ProRule" id="PRU00335"/>
    </source>
</evidence>
<dbReference type="RefSeq" id="WP_354013484.1">
    <property type="nucleotide sequence ID" value="NZ_JBEPMU010000002.1"/>
</dbReference>
<evidence type="ECO:0000256" key="2">
    <source>
        <dbReference type="ARBA" id="ARBA00023125"/>
    </source>
</evidence>
<dbReference type="InterPro" id="IPR015292">
    <property type="entry name" value="Tscrpt_reg_YbiH_C"/>
</dbReference>
<reference evidence="6 7" key="1">
    <citation type="submission" date="2024-06" db="EMBL/GenBank/DDBJ databases">
        <title>Sorghum-associated microbial communities from plants grown in Nebraska, USA.</title>
        <authorList>
            <person name="Schachtman D."/>
        </authorList>
    </citation>
    <scope>NUCLEOTIDE SEQUENCE [LARGE SCALE GENOMIC DNA]</scope>
    <source>
        <strain evidence="6 7">1073</strain>
    </source>
</reference>
<dbReference type="EMBL" id="JBEPMU010000002">
    <property type="protein sequence ID" value="MET3652079.1"/>
    <property type="molecule type" value="Genomic_DNA"/>
</dbReference>
<keyword evidence="2 4" id="KW-0238">DNA-binding</keyword>
<dbReference type="InterPro" id="IPR050109">
    <property type="entry name" value="HTH-type_TetR-like_transc_reg"/>
</dbReference>
<keyword evidence="7" id="KW-1185">Reference proteome</keyword>
<dbReference type="Gene3D" id="1.10.10.60">
    <property type="entry name" value="Homeodomain-like"/>
    <property type="match status" value="1"/>
</dbReference>
<dbReference type="PRINTS" id="PR00455">
    <property type="entry name" value="HTHTETR"/>
</dbReference>
<dbReference type="InterPro" id="IPR009057">
    <property type="entry name" value="Homeodomain-like_sf"/>
</dbReference>
<evidence type="ECO:0000256" key="1">
    <source>
        <dbReference type="ARBA" id="ARBA00023015"/>
    </source>
</evidence>
<dbReference type="Pfam" id="PF00440">
    <property type="entry name" value="TetR_N"/>
    <property type="match status" value="1"/>
</dbReference>
<dbReference type="Gene3D" id="1.10.357.10">
    <property type="entry name" value="Tetracycline Repressor, domain 2"/>
    <property type="match status" value="1"/>
</dbReference>
<comment type="caution">
    <text evidence="6">The sequence shown here is derived from an EMBL/GenBank/DDBJ whole genome shotgun (WGS) entry which is preliminary data.</text>
</comment>
<dbReference type="PROSITE" id="PS50977">
    <property type="entry name" value="HTH_TETR_2"/>
    <property type="match status" value="1"/>
</dbReference>
<name>A0ABV2JTC3_9GAMM</name>
<dbReference type="Pfam" id="PF09209">
    <property type="entry name" value="CecR_C"/>
    <property type="match status" value="1"/>
</dbReference>
<dbReference type="InterPro" id="IPR001647">
    <property type="entry name" value="HTH_TetR"/>
</dbReference>
<dbReference type="InterPro" id="IPR036271">
    <property type="entry name" value="Tet_transcr_reg_TetR-rel_C_sf"/>
</dbReference>
<dbReference type="Proteomes" id="UP001549184">
    <property type="component" value="Unassembled WGS sequence"/>
</dbReference>
<keyword evidence="3" id="KW-0804">Transcription</keyword>
<evidence type="ECO:0000256" key="3">
    <source>
        <dbReference type="ARBA" id="ARBA00023163"/>
    </source>
</evidence>
<sequence length="272" mass="30348">MDPVEAGMGSRPMYSNWKIYSDWNTFVKCYIAPPSAGDECMSQPKRPRRAPAGGYARGDETRQRIIDAAIRLFGEHGFAGASTRDIAAAAGVNPPALQYYFESKEGVYNACAQFITDDLLSRFEPSMQHAAAVLKGEGSVQELIDAFLRIYEIGLDMMLTDTHMSDRRLFAARDMAGDEPLATSKLLEQRLKQPLHKLRLSLLARIAGTTTRDPVVRIRLLTLKGQIMSFFPPAGACVDFLGWKEIDANKSALIKKTVIEQTRTLLESWSRR</sequence>
<dbReference type="PANTHER" id="PTHR30055:SF234">
    <property type="entry name" value="HTH-TYPE TRANSCRIPTIONAL REGULATOR BETI"/>
    <property type="match status" value="1"/>
</dbReference>
<evidence type="ECO:0000259" key="5">
    <source>
        <dbReference type="PROSITE" id="PS50977"/>
    </source>
</evidence>
<evidence type="ECO:0000313" key="7">
    <source>
        <dbReference type="Proteomes" id="UP001549184"/>
    </source>
</evidence>
<dbReference type="SUPFAM" id="SSF48498">
    <property type="entry name" value="Tetracyclin repressor-like, C-terminal domain"/>
    <property type="match status" value="1"/>
</dbReference>
<gene>
    <name evidence="6" type="ORF">ABIC75_001801</name>
</gene>
<dbReference type="SUPFAM" id="SSF46689">
    <property type="entry name" value="Homeodomain-like"/>
    <property type="match status" value="1"/>
</dbReference>
<dbReference type="PANTHER" id="PTHR30055">
    <property type="entry name" value="HTH-TYPE TRANSCRIPTIONAL REGULATOR RUTR"/>
    <property type="match status" value="1"/>
</dbReference>
<protein>
    <submittedName>
        <fullName evidence="6">AcrR family transcriptional regulator</fullName>
    </submittedName>
</protein>
<keyword evidence="1" id="KW-0805">Transcription regulation</keyword>
<feature type="DNA-binding region" description="H-T-H motif" evidence="4">
    <location>
        <begin position="82"/>
        <end position="101"/>
    </location>
</feature>
<feature type="domain" description="HTH tetR-type" evidence="5">
    <location>
        <begin position="59"/>
        <end position="119"/>
    </location>
</feature>
<organism evidence="6 7">
    <name type="scientific">Dyella japonica</name>
    <dbReference type="NCBI Taxonomy" id="231455"/>
    <lineage>
        <taxon>Bacteria</taxon>
        <taxon>Pseudomonadati</taxon>
        <taxon>Pseudomonadota</taxon>
        <taxon>Gammaproteobacteria</taxon>
        <taxon>Lysobacterales</taxon>
        <taxon>Rhodanobacteraceae</taxon>
        <taxon>Dyella</taxon>
    </lineage>
</organism>